<evidence type="ECO:0000313" key="10">
    <source>
        <dbReference type="Proteomes" id="UP000757900"/>
    </source>
</evidence>
<protein>
    <submittedName>
        <fullName evidence="9">Carbohydrate ABC transporter permease</fullName>
    </submittedName>
</protein>
<name>A0A929QTI9_ABIDE</name>
<dbReference type="Pfam" id="PF00528">
    <property type="entry name" value="BPD_transp_1"/>
    <property type="match status" value="1"/>
</dbReference>
<comment type="similarity">
    <text evidence="7">Belongs to the binding-protein-dependent transport system permease family.</text>
</comment>
<evidence type="ECO:0000256" key="4">
    <source>
        <dbReference type="ARBA" id="ARBA00022692"/>
    </source>
</evidence>
<keyword evidence="3" id="KW-1003">Cell membrane</keyword>
<dbReference type="AlphaFoldDB" id="A0A929QTI9"/>
<evidence type="ECO:0000256" key="5">
    <source>
        <dbReference type="ARBA" id="ARBA00022989"/>
    </source>
</evidence>
<feature type="domain" description="ABC transmembrane type-1" evidence="8">
    <location>
        <begin position="66"/>
        <end position="261"/>
    </location>
</feature>
<dbReference type="SUPFAM" id="SSF161098">
    <property type="entry name" value="MetI-like"/>
    <property type="match status" value="1"/>
</dbReference>
<comment type="subcellular location">
    <subcellularLocation>
        <location evidence="1 7">Cell membrane</location>
        <topology evidence="1 7">Multi-pass membrane protein</topology>
    </subcellularLocation>
</comment>
<evidence type="ECO:0000313" key="9">
    <source>
        <dbReference type="EMBL" id="MBF0934537.1"/>
    </source>
</evidence>
<organism evidence="9 10">
    <name type="scientific">Abiotrophia defectiva</name>
    <name type="common">Streptococcus defectivus</name>
    <dbReference type="NCBI Taxonomy" id="46125"/>
    <lineage>
        <taxon>Bacteria</taxon>
        <taxon>Bacillati</taxon>
        <taxon>Bacillota</taxon>
        <taxon>Bacilli</taxon>
        <taxon>Lactobacillales</taxon>
        <taxon>Aerococcaceae</taxon>
        <taxon>Abiotrophia</taxon>
    </lineage>
</organism>
<evidence type="ECO:0000256" key="2">
    <source>
        <dbReference type="ARBA" id="ARBA00022448"/>
    </source>
</evidence>
<feature type="transmembrane region" description="Helical" evidence="7">
    <location>
        <begin position="137"/>
        <end position="157"/>
    </location>
</feature>
<feature type="transmembrane region" description="Helical" evidence="7">
    <location>
        <begin position="101"/>
        <end position="125"/>
    </location>
</feature>
<dbReference type="EMBL" id="JABZFV010000034">
    <property type="protein sequence ID" value="MBF0934537.1"/>
    <property type="molecule type" value="Genomic_DNA"/>
</dbReference>
<keyword evidence="4 7" id="KW-0812">Transmembrane</keyword>
<feature type="transmembrane region" description="Helical" evidence="7">
    <location>
        <begin position="65"/>
        <end position="89"/>
    </location>
</feature>
<evidence type="ECO:0000256" key="3">
    <source>
        <dbReference type="ARBA" id="ARBA00022475"/>
    </source>
</evidence>
<feature type="transmembrane region" description="Helical" evidence="7">
    <location>
        <begin position="7"/>
        <end position="28"/>
    </location>
</feature>
<feature type="transmembrane region" description="Helical" evidence="7">
    <location>
        <begin position="240"/>
        <end position="261"/>
    </location>
</feature>
<keyword evidence="5 7" id="KW-1133">Transmembrane helix</keyword>
<dbReference type="PROSITE" id="PS50928">
    <property type="entry name" value="ABC_TM1"/>
    <property type="match status" value="1"/>
</dbReference>
<proteinExistence type="inferred from homology"/>
<evidence type="ECO:0000256" key="1">
    <source>
        <dbReference type="ARBA" id="ARBA00004651"/>
    </source>
</evidence>
<dbReference type="CDD" id="cd06261">
    <property type="entry name" value="TM_PBP2"/>
    <property type="match status" value="1"/>
</dbReference>
<evidence type="ECO:0000256" key="7">
    <source>
        <dbReference type="RuleBase" id="RU363032"/>
    </source>
</evidence>
<reference evidence="9" key="1">
    <citation type="submission" date="2020-04" db="EMBL/GenBank/DDBJ databases">
        <title>Deep metagenomics examines the oral microbiome during advanced dental caries in children, revealing novel taxa and co-occurrences with host molecules.</title>
        <authorList>
            <person name="Baker J.L."/>
            <person name="Morton J.T."/>
            <person name="Dinis M."/>
            <person name="Alvarez R."/>
            <person name="Tran N.C."/>
            <person name="Knight R."/>
            <person name="Edlund A."/>
        </authorList>
    </citation>
    <scope>NUCLEOTIDE SEQUENCE</scope>
    <source>
        <strain evidence="9">JCVI_23_bin.16</strain>
    </source>
</reference>
<dbReference type="InterPro" id="IPR000515">
    <property type="entry name" value="MetI-like"/>
</dbReference>
<dbReference type="GO" id="GO:0005886">
    <property type="term" value="C:plasma membrane"/>
    <property type="evidence" value="ECO:0007669"/>
    <property type="project" value="UniProtKB-SubCell"/>
</dbReference>
<dbReference type="Proteomes" id="UP000757900">
    <property type="component" value="Unassembled WGS sequence"/>
</dbReference>
<dbReference type="GO" id="GO:0055085">
    <property type="term" value="P:transmembrane transport"/>
    <property type="evidence" value="ECO:0007669"/>
    <property type="project" value="InterPro"/>
</dbReference>
<feature type="transmembrane region" description="Helical" evidence="7">
    <location>
        <begin position="195"/>
        <end position="212"/>
    </location>
</feature>
<dbReference type="InterPro" id="IPR035906">
    <property type="entry name" value="MetI-like_sf"/>
</dbReference>
<accession>A0A929QTI9</accession>
<sequence length="274" mass="30376">MKRTKHLGSYLFLGVASIIFAFPFYFLLVSATNTSIDVTNGRLLPGNALWQNLTNLFSQTQMRGALINSAIVALWQTVLALLVGSVAGYGFEVYRSRAKDIVFNILLISMMLPFAAIIIPLFRFFSQLSSVSSAIGINSYASVYLPFVATAFLIFYFRQNTKMFSKELLEAGRIDGLSELGCFVRIFMPTMKNTYAAAGIIVFMSSWNNYLWPLIVLQTPDKQTVPLLISNLGSSYSPDFGLMMTAISIATLPTIAIFFILQRHFVAGMLGSVK</sequence>
<comment type="caution">
    <text evidence="9">The sequence shown here is derived from an EMBL/GenBank/DDBJ whole genome shotgun (WGS) entry which is preliminary data.</text>
</comment>
<dbReference type="Gene3D" id="1.10.3720.10">
    <property type="entry name" value="MetI-like"/>
    <property type="match status" value="1"/>
</dbReference>
<keyword evidence="6 7" id="KW-0472">Membrane</keyword>
<evidence type="ECO:0000259" key="8">
    <source>
        <dbReference type="PROSITE" id="PS50928"/>
    </source>
</evidence>
<keyword evidence="2 7" id="KW-0813">Transport</keyword>
<evidence type="ECO:0000256" key="6">
    <source>
        <dbReference type="ARBA" id="ARBA00023136"/>
    </source>
</evidence>
<gene>
    <name evidence="9" type="ORF">HXK00_02695</name>
</gene>
<dbReference type="PANTHER" id="PTHR43744">
    <property type="entry name" value="ABC TRANSPORTER PERMEASE PROTEIN MG189-RELATED-RELATED"/>
    <property type="match status" value="1"/>
</dbReference>
<dbReference type="PANTHER" id="PTHR43744:SF2">
    <property type="entry name" value="ARABINOOLIGOSACCHARIDES TRANSPORT SYSTEM PERMEASE PROTEIN ARAQ"/>
    <property type="match status" value="1"/>
</dbReference>